<evidence type="ECO:0000313" key="3">
    <source>
        <dbReference type="Proteomes" id="UP001064489"/>
    </source>
</evidence>
<feature type="compositionally biased region" description="Polar residues" evidence="1">
    <location>
        <begin position="115"/>
        <end position="125"/>
    </location>
</feature>
<protein>
    <submittedName>
        <fullName evidence="2">Uncharacterized protein</fullName>
    </submittedName>
</protein>
<proteinExistence type="predicted"/>
<evidence type="ECO:0000313" key="2">
    <source>
        <dbReference type="EMBL" id="KAI9169686.1"/>
    </source>
</evidence>
<feature type="region of interest" description="Disordered" evidence="1">
    <location>
        <begin position="103"/>
        <end position="137"/>
    </location>
</feature>
<dbReference type="EMBL" id="JAJSOW010000104">
    <property type="protein sequence ID" value="KAI9169686.1"/>
    <property type="molecule type" value="Genomic_DNA"/>
</dbReference>
<name>A0AAD5INB9_ACENE</name>
<comment type="caution">
    <text evidence="2">The sequence shown here is derived from an EMBL/GenBank/DDBJ whole genome shotgun (WGS) entry which is preliminary data.</text>
</comment>
<reference evidence="2" key="1">
    <citation type="journal article" date="2022" name="Plant J.">
        <title>Strategies of tolerance reflected in two North American maple genomes.</title>
        <authorList>
            <person name="McEvoy S.L."/>
            <person name="Sezen U.U."/>
            <person name="Trouern-Trend A."/>
            <person name="McMahon S.M."/>
            <person name="Schaberg P.G."/>
            <person name="Yang J."/>
            <person name="Wegrzyn J.L."/>
            <person name="Swenson N.G."/>
        </authorList>
    </citation>
    <scope>NUCLEOTIDE SEQUENCE</scope>
    <source>
        <strain evidence="2">91603</strain>
    </source>
</reference>
<sequence>MGCFDDVVIKTVDNMLHFNYVNADEISLINDEEVRINTESELVLMLEQFVCKGENIAADENVADFGDGEAFDANDIVVDEMFSYVEVNGNTELLEIEEDVVESGSDNDGYLEGYRSNNDELFSNESSEDEDPVQRMDRGLNESEFKLLPDGKIQLAIGQVFNNK</sequence>
<organism evidence="2 3">
    <name type="scientific">Acer negundo</name>
    <name type="common">Box elder</name>
    <dbReference type="NCBI Taxonomy" id="4023"/>
    <lineage>
        <taxon>Eukaryota</taxon>
        <taxon>Viridiplantae</taxon>
        <taxon>Streptophyta</taxon>
        <taxon>Embryophyta</taxon>
        <taxon>Tracheophyta</taxon>
        <taxon>Spermatophyta</taxon>
        <taxon>Magnoliopsida</taxon>
        <taxon>eudicotyledons</taxon>
        <taxon>Gunneridae</taxon>
        <taxon>Pentapetalae</taxon>
        <taxon>rosids</taxon>
        <taxon>malvids</taxon>
        <taxon>Sapindales</taxon>
        <taxon>Sapindaceae</taxon>
        <taxon>Hippocastanoideae</taxon>
        <taxon>Acereae</taxon>
        <taxon>Acer</taxon>
    </lineage>
</organism>
<dbReference type="AlphaFoldDB" id="A0AAD5INB9"/>
<keyword evidence="3" id="KW-1185">Reference proteome</keyword>
<dbReference type="Proteomes" id="UP001064489">
    <property type="component" value="Chromosome 7"/>
</dbReference>
<reference evidence="2" key="2">
    <citation type="submission" date="2023-02" db="EMBL/GenBank/DDBJ databases">
        <authorList>
            <person name="Swenson N.G."/>
            <person name="Wegrzyn J.L."/>
            <person name="Mcevoy S.L."/>
        </authorList>
    </citation>
    <scope>NUCLEOTIDE SEQUENCE</scope>
    <source>
        <strain evidence="2">91603</strain>
        <tissue evidence="2">Leaf</tissue>
    </source>
</reference>
<evidence type="ECO:0000256" key="1">
    <source>
        <dbReference type="SAM" id="MobiDB-lite"/>
    </source>
</evidence>
<gene>
    <name evidence="2" type="ORF">LWI28_016152</name>
</gene>
<accession>A0AAD5INB9</accession>